<feature type="repeat" description="ANK" evidence="3">
    <location>
        <begin position="77"/>
        <end position="112"/>
    </location>
</feature>
<dbReference type="SMART" id="SM00248">
    <property type="entry name" value="ANK"/>
    <property type="match status" value="5"/>
</dbReference>
<organism evidence="5 6">
    <name type="scientific">Fusarium redolens</name>
    <dbReference type="NCBI Taxonomy" id="48865"/>
    <lineage>
        <taxon>Eukaryota</taxon>
        <taxon>Fungi</taxon>
        <taxon>Dikarya</taxon>
        <taxon>Ascomycota</taxon>
        <taxon>Pezizomycotina</taxon>
        <taxon>Sordariomycetes</taxon>
        <taxon>Hypocreomycetidae</taxon>
        <taxon>Hypocreales</taxon>
        <taxon>Nectriaceae</taxon>
        <taxon>Fusarium</taxon>
        <taxon>Fusarium redolens species complex</taxon>
    </lineage>
</organism>
<evidence type="ECO:0000313" key="5">
    <source>
        <dbReference type="EMBL" id="KAH7267802.1"/>
    </source>
</evidence>
<dbReference type="PANTHER" id="PTHR24126">
    <property type="entry name" value="ANKYRIN REPEAT, PH AND SEC7 DOMAIN CONTAINING PROTEIN SECG-RELATED"/>
    <property type="match status" value="1"/>
</dbReference>
<dbReference type="GeneID" id="70219563"/>
<evidence type="ECO:0000256" key="4">
    <source>
        <dbReference type="SAM" id="MobiDB-lite"/>
    </source>
</evidence>
<reference evidence="5" key="1">
    <citation type="journal article" date="2021" name="Nat. Commun.">
        <title>Genetic determinants of endophytism in the Arabidopsis root mycobiome.</title>
        <authorList>
            <person name="Mesny F."/>
            <person name="Miyauchi S."/>
            <person name="Thiergart T."/>
            <person name="Pickel B."/>
            <person name="Atanasova L."/>
            <person name="Karlsson M."/>
            <person name="Huettel B."/>
            <person name="Barry K.W."/>
            <person name="Haridas S."/>
            <person name="Chen C."/>
            <person name="Bauer D."/>
            <person name="Andreopoulos W."/>
            <person name="Pangilinan J."/>
            <person name="LaButti K."/>
            <person name="Riley R."/>
            <person name="Lipzen A."/>
            <person name="Clum A."/>
            <person name="Drula E."/>
            <person name="Henrissat B."/>
            <person name="Kohler A."/>
            <person name="Grigoriev I.V."/>
            <person name="Martin F.M."/>
            <person name="Hacquard S."/>
        </authorList>
    </citation>
    <scope>NUCLEOTIDE SEQUENCE</scope>
    <source>
        <strain evidence="5">MPI-CAGE-AT-0023</strain>
    </source>
</reference>
<dbReference type="Gene3D" id="1.25.40.20">
    <property type="entry name" value="Ankyrin repeat-containing domain"/>
    <property type="match status" value="1"/>
</dbReference>
<dbReference type="OrthoDB" id="5122169at2759"/>
<feature type="repeat" description="ANK" evidence="3">
    <location>
        <begin position="114"/>
        <end position="154"/>
    </location>
</feature>
<dbReference type="InterPro" id="IPR036770">
    <property type="entry name" value="Ankyrin_rpt-contain_sf"/>
</dbReference>
<dbReference type="Pfam" id="PF12796">
    <property type="entry name" value="Ank_2"/>
    <property type="match status" value="2"/>
</dbReference>
<dbReference type="AlphaFoldDB" id="A0A9P9R6K5"/>
<keyword evidence="2 3" id="KW-0040">ANK repeat</keyword>
<comment type="caution">
    <text evidence="5">The sequence shown here is derived from an EMBL/GenBank/DDBJ whole genome shotgun (WGS) entry which is preliminary data.</text>
</comment>
<feature type="compositionally biased region" description="Basic residues" evidence="4">
    <location>
        <begin position="292"/>
        <end position="315"/>
    </location>
</feature>
<keyword evidence="6" id="KW-1185">Reference proteome</keyword>
<keyword evidence="1" id="KW-0677">Repeat</keyword>
<dbReference type="InterPro" id="IPR002110">
    <property type="entry name" value="Ankyrin_rpt"/>
</dbReference>
<protein>
    <submittedName>
        <fullName evidence="5">Ankyrin repeat-containing domain protein</fullName>
    </submittedName>
</protein>
<accession>A0A9P9R6K5</accession>
<dbReference type="EMBL" id="JAGMUX010000002">
    <property type="protein sequence ID" value="KAH7267802.1"/>
    <property type="molecule type" value="Genomic_DNA"/>
</dbReference>
<feature type="repeat" description="ANK" evidence="3">
    <location>
        <begin position="155"/>
        <end position="188"/>
    </location>
</feature>
<gene>
    <name evidence="5" type="ORF">BKA55DRAFT_534569</name>
</gene>
<dbReference type="PROSITE" id="PS50297">
    <property type="entry name" value="ANK_REP_REGION"/>
    <property type="match status" value="1"/>
</dbReference>
<dbReference type="SUPFAM" id="SSF48403">
    <property type="entry name" value="Ankyrin repeat"/>
    <property type="match status" value="1"/>
</dbReference>
<dbReference type="PROSITE" id="PS50088">
    <property type="entry name" value="ANK_REPEAT"/>
    <property type="match status" value="3"/>
</dbReference>
<dbReference type="RefSeq" id="XP_046055621.1">
    <property type="nucleotide sequence ID" value="XM_046189609.1"/>
</dbReference>
<evidence type="ECO:0000256" key="2">
    <source>
        <dbReference type="ARBA" id="ARBA00023043"/>
    </source>
</evidence>
<name>A0A9P9R6K5_FUSRE</name>
<evidence type="ECO:0000256" key="1">
    <source>
        <dbReference type="ARBA" id="ARBA00022737"/>
    </source>
</evidence>
<dbReference type="Proteomes" id="UP000720189">
    <property type="component" value="Unassembled WGS sequence"/>
</dbReference>
<dbReference type="PANTHER" id="PTHR24126:SF14">
    <property type="entry name" value="ANK_REP_REGION DOMAIN-CONTAINING PROTEIN"/>
    <property type="match status" value="1"/>
</dbReference>
<proteinExistence type="predicted"/>
<evidence type="ECO:0000313" key="6">
    <source>
        <dbReference type="Proteomes" id="UP000720189"/>
    </source>
</evidence>
<sequence length="344" mass="39112">MATISKVEHHTVQVEKKIKDLCLLEVMVDMFYRVSRLEVVSHRSSYPDLLVAAFYGWVDIIDKMLSLGSNPDIQDSKGVTALHVACTSLEEASTEIVTVLMNDGADPDLQLKDTGFTPMHQAIWACRGEADPWDSSGKVEALLDGGADINMQDSQGRAPVHIASSIPWDNSLFKLLYQNGARLDLVDDKDRSILHYAAAYGDLEHIEYLRYLRLTEPDPEGKDINSYTPMNMMVWREKTEKEKLWQNMKRPTAEELASFYSLIEEIKHHRLERAYTRTNRKLSGGCFQSNRPGKRLNAKERSKKGKRLTHRDSRPKKAKLLLPLSIEEEGTVSGVQFKFDTREG</sequence>
<evidence type="ECO:0000256" key="3">
    <source>
        <dbReference type="PROSITE-ProRule" id="PRU00023"/>
    </source>
</evidence>
<feature type="region of interest" description="Disordered" evidence="4">
    <location>
        <begin position="282"/>
        <end position="315"/>
    </location>
</feature>